<evidence type="ECO:0000313" key="2">
    <source>
        <dbReference type="Proteomes" id="UP001177021"/>
    </source>
</evidence>
<name>A0ACB0K6W0_TRIPR</name>
<organism evidence="1 2">
    <name type="scientific">Trifolium pratense</name>
    <name type="common">Red clover</name>
    <dbReference type="NCBI Taxonomy" id="57577"/>
    <lineage>
        <taxon>Eukaryota</taxon>
        <taxon>Viridiplantae</taxon>
        <taxon>Streptophyta</taxon>
        <taxon>Embryophyta</taxon>
        <taxon>Tracheophyta</taxon>
        <taxon>Spermatophyta</taxon>
        <taxon>Magnoliopsida</taxon>
        <taxon>eudicotyledons</taxon>
        <taxon>Gunneridae</taxon>
        <taxon>Pentapetalae</taxon>
        <taxon>rosids</taxon>
        <taxon>fabids</taxon>
        <taxon>Fabales</taxon>
        <taxon>Fabaceae</taxon>
        <taxon>Papilionoideae</taxon>
        <taxon>50 kb inversion clade</taxon>
        <taxon>NPAAA clade</taxon>
        <taxon>Hologalegina</taxon>
        <taxon>IRL clade</taxon>
        <taxon>Trifolieae</taxon>
        <taxon>Trifolium</taxon>
    </lineage>
</organism>
<keyword evidence="2" id="KW-1185">Reference proteome</keyword>
<reference evidence="1" key="1">
    <citation type="submission" date="2023-10" db="EMBL/GenBank/DDBJ databases">
        <authorList>
            <person name="Rodriguez Cubillos JULIANA M."/>
            <person name="De Vega J."/>
        </authorList>
    </citation>
    <scope>NUCLEOTIDE SEQUENCE</scope>
</reference>
<accession>A0ACB0K6W0</accession>
<dbReference type="EMBL" id="CASHSV030000206">
    <property type="protein sequence ID" value="CAJ2653070.1"/>
    <property type="molecule type" value="Genomic_DNA"/>
</dbReference>
<gene>
    <name evidence="1" type="ORF">MILVUS5_LOCUS20468</name>
</gene>
<comment type="caution">
    <text evidence="1">The sequence shown here is derived from an EMBL/GenBank/DDBJ whole genome shotgun (WGS) entry which is preliminary data.</text>
</comment>
<dbReference type="Proteomes" id="UP001177021">
    <property type="component" value="Unassembled WGS sequence"/>
</dbReference>
<sequence length="1496" mass="168990">MIKFDLESDKIKVVDGGPWMVFDHYLRVQSWSPEFVSPSAKIDRTMVWIRFPGLNVVFYDESVLLAIAVAVGVPIKVDPNTLDVRRGRFARVCVEIDLNKPVIGKVWIKGHWYRVEYEGLHRICFKCGCYGHLGRNCKAIPQSTTVITDVQEPRAPMNNPTSLTQAVTLVAANANQGIPVKESTIKEPVIEHVVNDNVEGNYGDWLIVKRKPRKSKKVANTKATADPTNIAGAKVKGNGGKNVKAVLGGKQPNNRDFGISQDNGGPSKSHSYPPQKKRSRQDLKITTNQAPQAAAVWVQHGNLADQSVNTKIQDSASIQHVIAKKNEILSSSSAPHIYDLGNGLKSTLNLKHVSNSRYELLLDEDEAATRLATDSNMVPETQSMEESMDFSILSWNIRGALGNNSKRHVRDLVKGYHPTLFFIFETRGSFDKVDKFWNSLGYKPIFIQEARGFAGGIWILSCVPQFTFTLIHSMYQSITFSISKGMATWYCSAIYASPTYTMRTQLWDHLRGLRSLILGPWLMVGDFNEIRNCNEVVGGDFNLSHSTSFSLMMDNCGVMDIDTIGGTDLYENLGSPPSMEEIKSALFSMDSYKAPGPDGFQPIFFKRFWNLVAPDVFQLVSFAFQSGTIAPKLAETLIVPIPKVDVPTTLKDFRPISLCNVLLKIISKIIVRRIRPYLNNLISPFQSSFIPSRSTFDNAIIAQEIVHSMHKKKGKKGYLLFKIDFEKAYDKLDWNFLQITLNDFGFPASIINLIMNCITSSSLSLKWNNEKLTSFSPKRGLRQGDPLSPYLFVLCMEKLSMMIQEKVQSGHWKPVKISRNGPAISHLFFADDCLLFTQAKSSQARLVKEVLCAFCHASGLKVNIQKSRFMVSTNMSRIKVAKFESIVHFSHNTHLGKYLGFPMLSGRMRNSDFSFIMDRINNRLNGWKSKLLSRAGRVTLAQSVISAMPIYTMQNLWIPQGVCDKIDASVRQFIWGNNHCHWVKWDTVTQPRSKGGLGIHVARKSNIALLGKHIWDLIHHPDKLWVQLLADKYLRHDHILHATKSQGASCVWNYIVKAVEVLKPGFKFRIGKGDVSLWYDNWLDYGCLCNSVPYVHISESHLLLKDVYNQGNWLLHSLTTQIPDNLKLHIQSIFINNDSPDILIWGFSNFGVYSAKSGYHWLSQHYAPPLSIVHHHGWNWLWKMKIPENIKHFCWLIMHESLPTNAFRLRRHLTSDSTCKRCHAPEESLIHLFRDCPFSVAIWDIVPFSKENFMSITDFLDWFANHGTSSNGIMFIVTCWVIWQARNDMVFNDCKWTIWQCLNKIHSYMAIFLQVLSTSTIQKPMRAVTWIPPLEGTIKINVDGSSFNNPGRSCFGGTLRDSNGNWLLGFSGFIGISTSLCAELHAILNGLKIAQAKGLRNIIIESDSTLAVFNFASHGTSHFHPYAPIIQQIRHLHQGDWNVSFQHTLREGNECADWLAKTGASCNDTLKIWNSCPPQLSLVLMADVMGVARPKA</sequence>
<evidence type="ECO:0000313" key="1">
    <source>
        <dbReference type="EMBL" id="CAJ2653070.1"/>
    </source>
</evidence>
<proteinExistence type="predicted"/>
<protein>
    <submittedName>
        <fullName evidence="1">Uncharacterized protein</fullName>
    </submittedName>
</protein>